<feature type="transmembrane region" description="Helical" evidence="7">
    <location>
        <begin position="388"/>
        <end position="409"/>
    </location>
</feature>
<evidence type="ECO:0000256" key="2">
    <source>
        <dbReference type="ARBA" id="ARBA00022448"/>
    </source>
</evidence>
<evidence type="ECO:0000256" key="6">
    <source>
        <dbReference type="ARBA" id="ARBA00023136"/>
    </source>
</evidence>
<evidence type="ECO:0000256" key="7">
    <source>
        <dbReference type="RuleBase" id="RU363032"/>
    </source>
</evidence>
<accession>A0ABX2D300</accession>
<reference evidence="9 10" key="1">
    <citation type="journal article" date="2020" name="Sci. Rep.">
        <title>A novel cyanobacterial geosmin producer, revising GeoA distribution and dispersion patterns in Bacteria.</title>
        <authorList>
            <person name="Churro C."/>
            <person name="Semedo-Aguiar A.P."/>
            <person name="Silva A.D."/>
            <person name="Pereira-Leal J.B."/>
            <person name="Leite R.B."/>
        </authorList>
    </citation>
    <scope>NUCLEOTIDE SEQUENCE [LARGE SCALE GENOMIC DNA]</scope>
    <source>
        <strain evidence="9 10">IPMA8</strain>
    </source>
</reference>
<keyword evidence="5 7" id="KW-1133">Transmembrane helix</keyword>
<dbReference type="Proteomes" id="UP000702425">
    <property type="component" value="Unassembled WGS sequence"/>
</dbReference>
<feature type="transmembrane region" description="Helical" evidence="7">
    <location>
        <begin position="480"/>
        <end position="501"/>
    </location>
</feature>
<evidence type="ECO:0000256" key="5">
    <source>
        <dbReference type="ARBA" id="ARBA00022989"/>
    </source>
</evidence>
<comment type="subcellular location">
    <subcellularLocation>
        <location evidence="1 7">Cell membrane</location>
        <topology evidence="1 7">Multi-pass membrane protein</topology>
    </subcellularLocation>
</comment>
<feature type="transmembrane region" description="Helical" evidence="7">
    <location>
        <begin position="204"/>
        <end position="226"/>
    </location>
</feature>
<comment type="caution">
    <text evidence="9">The sequence shown here is derived from an EMBL/GenBank/DDBJ whole genome shotgun (WGS) entry which is preliminary data.</text>
</comment>
<feature type="transmembrane region" description="Helical" evidence="7">
    <location>
        <begin position="429"/>
        <end position="454"/>
    </location>
</feature>
<protein>
    <submittedName>
        <fullName evidence="9">2-aminoethylphosphonate transport system permease protein PhnU</fullName>
    </submittedName>
</protein>
<feature type="transmembrane region" description="Helical" evidence="7">
    <location>
        <begin position="308"/>
        <end position="332"/>
    </location>
</feature>
<evidence type="ECO:0000259" key="8">
    <source>
        <dbReference type="PROSITE" id="PS50928"/>
    </source>
</evidence>
<dbReference type="Pfam" id="PF00528">
    <property type="entry name" value="BPD_transp_1"/>
    <property type="match status" value="2"/>
</dbReference>
<dbReference type="PANTHER" id="PTHR30183:SF2">
    <property type="entry name" value="IRON UTILIZATION PROTEIN"/>
    <property type="match status" value="1"/>
</dbReference>
<evidence type="ECO:0000256" key="4">
    <source>
        <dbReference type="ARBA" id="ARBA00022692"/>
    </source>
</evidence>
<feature type="domain" description="ABC transmembrane type-1" evidence="8">
    <location>
        <begin position="349"/>
        <end position="555"/>
    </location>
</feature>
<dbReference type="InterPro" id="IPR035906">
    <property type="entry name" value="MetI-like_sf"/>
</dbReference>
<evidence type="ECO:0000256" key="1">
    <source>
        <dbReference type="ARBA" id="ARBA00004651"/>
    </source>
</evidence>
<comment type="similarity">
    <text evidence="7">Belongs to the binding-protein-dependent transport system permease family.</text>
</comment>
<dbReference type="EMBL" id="SRRZ01000088">
    <property type="protein sequence ID" value="NQE36543.1"/>
    <property type="molecule type" value="Genomic_DNA"/>
</dbReference>
<gene>
    <name evidence="9" type="primary">phnU</name>
    <name evidence="9" type="ORF">E5S67_04308</name>
</gene>
<organism evidence="9 10">
    <name type="scientific">Microcoleus asticus IPMA8</name>
    <dbReference type="NCBI Taxonomy" id="2563858"/>
    <lineage>
        <taxon>Bacteria</taxon>
        <taxon>Bacillati</taxon>
        <taxon>Cyanobacteriota</taxon>
        <taxon>Cyanophyceae</taxon>
        <taxon>Oscillatoriophycideae</taxon>
        <taxon>Oscillatoriales</taxon>
        <taxon>Microcoleaceae</taxon>
        <taxon>Microcoleus</taxon>
        <taxon>Microcoleus asticus</taxon>
    </lineage>
</organism>
<keyword evidence="10" id="KW-1185">Reference proteome</keyword>
<evidence type="ECO:0000313" key="9">
    <source>
        <dbReference type="EMBL" id="NQE36543.1"/>
    </source>
</evidence>
<feature type="domain" description="ABC transmembrane type-1" evidence="8">
    <location>
        <begin position="72"/>
        <end position="276"/>
    </location>
</feature>
<dbReference type="PANTHER" id="PTHR30183">
    <property type="entry name" value="MOLYBDENUM TRANSPORT SYSTEM PERMEASE PROTEIN MODB"/>
    <property type="match status" value="1"/>
</dbReference>
<feature type="transmembrane region" description="Helical" evidence="7">
    <location>
        <begin position="537"/>
        <end position="557"/>
    </location>
</feature>
<evidence type="ECO:0000313" key="10">
    <source>
        <dbReference type="Proteomes" id="UP000702425"/>
    </source>
</evidence>
<sequence>MKNSQQSLQKTAIRTIQWRSTLRGLSASGWTVAIIALALPIAIPVLSVLSSIFFEAKDTWQHLTETVLTRYIVNSLLLMIGVGCGVVAIGVGCAWLVTMCRFRASRVFEWALLLPLAAPAYVLAYTYTDFLEFSGPVQTALRYIFGWSYGDYWFPNVRSLPGAILMLILVLYPYVYLLTRVAFLEQSTCTLEASRILGCSPWRSFITVALPMARPAIVAGLALALMETLNDYGTVQYFGVDTFTTGIYRTWFGMGERIAANQLAALLLLFVLGLILVERWSRSRTKYYQASSRYRQLQTYQLKGIREILAVIACFIPLFFGFLLPAGLLVKLTLANWQVTLDERFWIFARHSLILATLTAILAVVIALIMAYGLRLYPNLGVQLGTRIAAMGYAVPGSVIAVGIMVPIGKIDNLFDSWMRENLGISTGLLLSGTIAALVFAYIVRFLAVSLNAVESSLSKIKPNLDDAARSLGYSPMQTLVTVHTPMMTGGLLTAMMLVFVDVMKELPATIIIRPFNFDTLAVRTYQLASDERLAEASGPALAIVLVGMLPVILLSWKIARSRKSSTELTVNS</sequence>
<feature type="transmembrane region" description="Helical" evidence="7">
    <location>
        <begin position="74"/>
        <end position="98"/>
    </location>
</feature>
<feature type="transmembrane region" description="Helical" evidence="7">
    <location>
        <begin position="110"/>
        <end position="128"/>
    </location>
</feature>
<feature type="transmembrane region" description="Helical" evidence="7">
    <location>
        <begin position="163"/>
        <end position="183"/>
    </location>
</feature>
<dbReference type="CDD" id="cd06261">
    <property type="entry name" value="TM_PBP2"/>
    <property type="match status" value="2"/>
</dbReference>
<dbReference type="Gene3D" id="1.10.3720.10">
    <property type="entry name" value="MetI-like"/>
    <property type="match status" value="2"/>
</dbReference>
<dbReference type="PROSITE" id="PS50928">
    <property type="entry name" value="ABC_TM1"/>
    <property type="match status" value="2"/>
</dbReference>
<keyword evidence="6 7" id="KW-0472">Membrane</keyword>
<feature type="transmembrane region" description="Helical" evidence="7">
    <location>
        <begin position="29"/>
        <end position="54"/>
    </location>
</feature>
<dbReference type="SUPFAM" id="SSF161098">
    <property type="entry name" value="MetI-like"/>
    <property type="match status" value="2"/>
</dbReference>
<dbReference type="InterPro" id="IPR000515">
    <property type="entry name" value="MetI-like"/>
</dbReference>
<proteinExistence type="inferred from homology"/>
<feature type="transmembrane region" description="Helical" evidence="7">
    <location>
        <begin position="352"/>
        <end position="376"/>
    </location>
</feature>
<evidence type="ECO:0000256" key="3">
    <source>
        <dbReference type="ARBA" id="ARBA00022475"/>
    </source>
</evidence>
<keyword evidence="3" id="KW-1003">Cell membrane</keyword>
<name>A0ABX2D300_9CYAN</name>
<dbReference type="RefSeq" id="WP_172190432.1">
    <property type="nucleotide sequence ID" value="NZ_CAWPPK010000305.1"/>
</dbReference>
<keyword evidence="4 7" id="KW-0812">Transmembrane</keyword>
<keyword evidence="2 7" id="KW-0813">Transport</keyword>
<feature type="transmembrane region" description="Helical" evidence="7">
    <location>
        <begin position="258"/>
        <end position="277"/>
    </location>
</feature>